<proteinExistence type="predicted"/>
<gene>
    <name evidence="4" type="ORF">GCM10011349_13400</name>
</gene>
<dbReference type="RefSeq" id="WP_188818886.1">
    <property type="nucleotide sequence ID" value="NZ_BMLK01000005.1"/>
</dbReference>
<evidence type="ECO:0008006" key="6">
    <source>
        <dbReference type="Google" id="ProtNLM"/>
    </source>
</evidence>
<accession>A0ABQ2JHY4</accession>
<dbReference type="Gene3D" id="3.30.2320.50">
    <property type="match status" value="1"/>
</dbReference>
<keyword evidence="1" id="KW-0533">Nickel</keyword>
<dbReference type="PANTHER" id="PTHR34535:SF3">
    <property type="entry name" value="HYDROGENASE MATURATION FACTOR HYPA"/>
    <property type="match status" value="1"/>
</dbReference>
<evidence type="ECO:0000256" key="1">
    <source>
        <dbReference type="ARBA" id="ARBA00022596"/>
    </source>
</evidence>
<dbReference type="Proteomes" id="UP000605099">
    <property type="component" value="Unassembled WGS sequence"/>
</dbReference>
<keyword evidence="2" id="KW-0479">Metal-binding</keyword>
<evidence type="ECO:0000256" key="2">
    <source>
        <dbReference type="ARBA" id="ARBA00022723"/>
    </source>
</evidence>
<keyword evidence="3" id="KW-0862">Zinc</keyword>
<protein>
    <recommendedName>
        <fullName evidence="6">Hydrogenase nickel incorporation protein HypA</fullName>
    </recommendedName>
</protein>
<name>A0ABQ2JHY4_9SPHN</name>
<dbReference type="PANTHER" id="PTHR34535">
    <property type="entry name" value="HYDROGENASE MATURATION FACTOR HYPA"/>
    <property type="match status" value="1"/>
</dbReference>
<dbReference type="Pfam" id="PF01155">
    <property type="entry name" value="HypA"/>
    <property type="match status" value="1"/>
</dbReference>
<dbReference type="InterPro" id="IPR000688">
    <property type="entry name" value="HypA/HybF"/>
</dbReference>
<sequence length="87" mass="9646">MHESHLMENLIRQIGEIAEAEHARRVTGVSVWLGALSHFSVEHFTEHFERASTGTIAEGARLDVTVSDDTKDADAQDVMLESVEVEV</sequence>
<evidence type="ECO:0000313" key="4">
    <source>
        <dbReference type="EMBL" id="GGN46346.1"/>
    </source>
</evidence>
<evidence type="ECO:0000256" key="3">
    <source>
        <dbReference type="ARBA" id="ARBA00022833"/>
    </source>
</evidence>
<dbReference type="EMBL" id="BMLK01000005">
    <property type="protein sequence ID" value="GGN46346.1"/>
    <property type="molecule type" value="Genomic_DNA"/>
</dbReference>
<comment type="caution">
    <text evidence="4">The sequence shown here is derived from an EMBL/GenBank/DDBJ whole genome shotgun (WGS) entry which is preliminary data.</text>
</comment>
<evidence type="ECO:0000313" key="5">
    <source>
        <dbReference type="Proteomes" id="UP000605099"/>
    </source>
</evidence>
<organism evidence="4 5">
    <name type="scientific">Novosphingobium indicum</name>
    <dbReference type="NCBI Taxonomy" id="462949"/>
    <lineage>
        <taxon>Bacteria</taxon>
        <taxon>Pseudomonadati</taxon>
        <taxon>Pseudomonadota</taxon>
        <taxon>Alphaproteobacteria</taxon>
        <taxon>Sphingomonadales</taxon>
        <taxon>Sphingomonadaceae</taxon>
        <taxon>Novosphingobium</taxon>
    </lineage>
</organism>
<keyword evidence="5" id="KW-1185">Reference proteome</keyword>
<reference evidence="5" key="1">
    <citation type="journal article" date="2019" name="Int. J. Syst. Evol. Microbiol.">
        <title>The Global Catalogue of Microorganisms (GCM) 10K type strain sequencing project: providing services to taxonomists for standard genome sequencing and annotation.</title>
        <authorList>
            <consortium name="The Broad Institute Genomics Platform"/>
            <consortium name="The Broad Institute Genome Sequencing Center for Infectious Disease"/>
            <person name="Wu L."/>
            <person name="Ma J."/>
        </authorList>
    </citation>
    <scope>NUCLEOTIDE SEQUENCE [LARGE SCALE GENOMIC DNA]</scope>
    <source>
        <strain evidence="5">CGMCC 1.6784</strain>
    </source>
</reference>